<organism evidence="2 3">
    <name type="scientific">Lentzea xinjiangensis</name>
    <dbReference type="NCBI Taxonomy" id="402600"/>
    <lineage>
        <taxon>Bacteria</taxon>
        <taxon>Bacillati</taxon>
        <taxon>Actinomycetota</taxon>
        <taxon>Actinomycetes</taxon>
        <taxon>Pseudonocardiales</taxon>
        <taxon>Pseudonocardiaceae</taxon>
        <taxon>Lentzea</taxon>
    </lineage>
</organism>
<keyword evidence="3" id="KW-1185">Reference proteome</keyword>
<protein>
    <submittedName>
        <fullName evidence="2">DNA-binding transcriptional regulator, MarR family</fullName>
    </submittedName>
</protein>
<dbReference type="PROSITE" id="PS50995">
    <property type="entry name" value="HTH_MARR_2"/>
    <property type="match status" value="2"/>
</dbReference>
<dbReference type="SUPFAM" id="SSF46785">
    <property type="entry name" value="Winged helix' DNA-binding domain"/>
    <property type="match status" value="2"/>
</dbReference>
<dbReference type="SMART" id="SM00347">
    <property type="entry name" value="HTH_MARR"/>
    <property type="match status" value="2"/>
</dbReference>
<dbReference type="InterPro" id="IPR039422">
    <property type="entry name" value="MarR/SlyA-like"/>
</dbReference>
<keyword evidence="2" id="KW-0238">DNA-binding</keyword>
<evidence type="ECO:0000259" key="1">
    <source>
        <dbReference type="PROSITE" id="PS50995"/>
    </source>
</evidence>
<evidence type="ECO:0000313" key="2">
    <source>
        <dbReference type="EMBL" id="SER35761.1"/>
    </source>
</evidence>
<reference evidence="3" key="1">
    <citation type="submission" date="2016-10" db="EMBL/GenBank/DDBJ databases">
        <authorList>
            <person name="Varghese N."/>
            <person name="Submissions S."/>
        </authorList>
    </citation>
    <scope>NUCLEOTIDE SEQUENCE [LARGE SCALE GENOMIC DNA]</scope>
    <source>
        <strain evidence="3">CGMCC 4.3525</strain>
    </source>
</reference>
<dbReference type="Pfam" id="PF12802">
    <property type="entry name" value="MarR_2"/>
    <property type="match status" value="2"/>
</dbReference>
<feature type="domain" description="HTH marR-type" evidence="1">
    <location>
        <begin position="166"/>
        <end position="299"/>
    </location>
</feature>
<dbReference type="GO" id="GO:0003677">
    <property type="term" value="F:DNA binding"/>
    <property type="evidence" value="ECO:0007669"/>
    <property type="project" value="UniProtKB-KW"/>
</dbReference>
<dbReference type="Gene3D" id="1.10.10.10">
    <property type="entry name" value="Winged helix-like DNA-binding domain superfamily/Winged helix DNA-binding domain"/>
    <property type="match status" value="2"/>
</dbReference>
<dbReference type="AlphaFoldDB" id="A0A1H9NIN5"/>
<dbReference type="GO" id="GO:0003700">
    <property type="term" value="F:DNA-binding transcription factor activity"/>
    <property type="evidence" value="ECO:0007669"/>
    <property type="project" value="InterPro"/>
</dbReference>
<dbReference type="Proteomes" id="UP000199352">
    <property type="component" value="Unassembled WGS sequence"/>
</dbReference>
<accession>A0A1H9NIN5</accession>
<dbReference type="InterPro" id="IPR000835">
    <property type="entry name" value="HTH_MarR-typ"/>
</dbReference>
<evidence type="ECO:0000313" key="3">
    <source>
        <dbReference type="Proteomes" id="UP000199352"/>
    </source>
</evidence>
<gene>
    <name evidence="2" type="ORF">SAMN05216188_110232</name>
</gene>
<dbReference type="RefSeq" id="WP_177221237.1">
    <property type="nucleotide sequence ID" value="NZ_FOFR01000010.1"/>
</dbReference>
<dbReference type="PANTHER" id="PTHR33164:SF95">
    <property type="entry name" value="TRANSCRIPTIONAL REGULATOR"/>
    <property type="match status" value="1"/>
</dbReference>
<dbReference type="InterPro" id="IPR036388">
    <property type="entry name" value="WH-like_DNA-bd_sf"/>
</dbReference>
<dbReference type="EMBL" id="FOFR01000010">
    <property type="protein sequence ID" value="SER35761.1"/>
    <property type="molecule type" value="Genomic_DNA"/>
</dbReference>
<feature type="domain" description="HTH marR-type" evidence="1">
    <location>
        <begin position="17"/>
        <end position="148"/>
    </location>
</feature>
<proteinExistence type="predicted"/>
<name>A0A1H9NIN5_9PSEU</name>
<sequence length="307" mass="33288">MPDLAATGGRTLLLALEETPGHLIRRVQQRHTQLWSREFDGTITGPQYAVISAIGGDGGLDQREVGRRASLDKSSTADIVARLEELSWLRFTKDPADGRRKSLRLTPVARTALGEVTRRAGLVQERLLAPLAPQAVPAFLAALQLVAYDGAPPVAGSTEEEVLLLGSTPGHLIRRAQQRHTAAWGEEVGRALTAPQYAVLSVLGARPEGADQSTVGELASLDKSSMTDIVARLAKRGWIARTRDPADARRRLLSLTDLVRDDLPEFTPAVRRVQERLLRPLRSSAERAAFLDGLKTLAFDDDVPPGA</sequence>
<dbReference type="GO" id="GO:0006950">
    <property type="term" value="P:response to stress"/>
    <property type="evidence" value="ECO:0007669"/>
    <property type="project" value="TreeGrafter"/>
</dbReference>
<dbReference type="STRING" id="402600.SAMN05216188_110232"/>
<dbReference type="InterPro" id="IPR036390">
    <property type="entry name" value="WH_DNA-bd_sf"/>
</dbReference>
<dbReference type="PANTHER" id="PTHR33164">
    <property type="entry name" value="TRANSCRIPTIONAL REGULATOR, MARR FAMILY"/>
    <property type="match status" value="1"/>
</dbReference>